<dbReference type="SUPFAM" id="SSF53850">
    <property type="entry name" value="Periplasmic binding protein-like II"/>
    <property type="match status" value="1"/>
</dbReference>
<proteinExistence type="predicted"/>
<dbReference type="Gene3D" id="3.40.190.10">
    <property type="entry name" value="Periplasmic binding protein-like II"/>
    <property type="match status" value="1"/>
</dbReference>
<gene>
    <name evidence="3" type="ORF">JCM9152_1363</name>
</gene>
<dbReference type="EMBL" id="BAUU01000008">
    <property type="protein sequence ID" value="GAE29973.1"/>
    <property type="molecule type" value="Genomic_DNA"/>
</dbReference>
<reference evidence="3" key="1">
    <citation type="journal article" date="2014" name="Genome Announc.">
        <title>Draft Genome Sequences of Three Alkaliphilic Bacillus Strains, Bacillus wakoensis JCM 9140T, Bacillus akibai JCM 9157T, and Bacillus hemicellulosilyticus JCM 9152T.</title>
        <authorList>
            <person name="Yuki M."/>
            <person name="Oshima K."/>
            <person name="Suda W."/>
            <person name="Oshida Y."/>
            <person name="Kitamura K."/>
            <person name="Iida T."/>
            <person name="Hattori M."/>
            <person name="Ohkuma M."/>
        </authorList>
    </citation>
    <scope>NUCLEOTIDE SEQUENCE [LARGE SCALE GENOMIC DNA]</scope>
    <source>
        <strain evidence="3">JCM 9152</strain>
    </source>
</reference>
<dbReference type="Proteomes" id="UP000018895">
    <property type="component" value="Unassembled WGS sequence"/>
</dbReference>
<feature type="region of interest" description="Disordered" evidence="1">
    <location>
        <begin position="24"/>
        <end position="45"/>
    </location>
</feature>
<protein>
    <submittedName>
        <fullName evidence="3">Lactose transport system</fullName>
    </submittedName>
</protein>
<sequence>MKKWLIAILMVALFVLVACSDSTEESSTENGSDSDDTEDVTEGASGEGKVTVWAWDMNFNIKALEIAKEHYQAINPNVEFEIIENAQDDIVQRLNTSLSSGTTRGLPNIVLIEDYRAQSFLNAYPDSFHPITGAFNADDFAPYKLAPTSFGGENYGLPFDTGVTGLFVRTDYLEEAGYTADDLSNIDWHEYIEIGKDVYEATGKKMITTDPSDLGLIRTMIQSAGSWYMEDDGVTPNLANNEALKASFEVYKEMVEADIMGFHSDWSQFLQGFNSGDVATVQTGNWISPSIRAEDSHAGLWKVVEQPRLSGVEGAVNASNLGGSSWYVIDIDGKEDAVDFLAQTFGSNVDFYQDLVTEIGAIGTYSPAAEGDAYQLEDDFFQGQSIIATFSEWAEDIPQINYGMHTYAIDDILVVEMQNYLNGKDLDDALADAQAQAEASLN</sequence>
<dbReference type="InterPro" id="IPR050490">
    <property type="entry name" value="Bact_solute-bd_prot1"/>
</dbReference>
<feature type="chain" id="PRO_5039272794" evidence="2">
    <location>
        <begin position="21"/>
        <end position="442"/>
    </location>
</feature>
<comment type="caution">
    <text evidence="3">The sequence shown here is derived from an EMBL/GenBank/DDBJ whole genome shotgun (WGS) entry which is preliminary data.</text>
</comment>
<dbReference type="PROSITE" id="PS51257">
    <property type="entry name" value="PROKAR_LIPOPROTEIN"/>
    <property type="match status" value="1"/>
</dbReference>
<feature type="signal peptide" evidence="2">
    <location>
        <begin position="1"/>
        <end position="20"/>
    </location>
</feature>
<evidence type="ECO:0000313" key="4">
    <source>
        <dbReference type="Proteomes" id="UP000018895"/>
    </source>
</evidence>
<name>W4QE90_9BACI</name>
<keyword evidence="2" id="KW-0732">Signal</keyword>
<dbReference type="InterPro" id="IPR006059">
    <property type="entry name" value="SBP"/>
</dbReference>
<keyword evidence="4" id="KW-1185">Reference proteome</keyword>
<dbReference type="PANTHER" id="PTHR43649">
    <property type="entry name" value="ARABINOSE-BINDING PROTEIN-RELATED"/>
    <property type="match status" value="1"/>
</dbReference>
<feature type="compositionally biased region" description="Acidic residues" evidence="1">
    <location>
        <begin position="24"/>
        <end position="41"/>
    </location>
</feature>
<accession>W4QE90</accession>
<evidence type="ECO:0000256" key="2">
    <source>
        <dbReference type="SAM" id="SignalP"/>
    </source>
</evidence>
<dbReference type="AlphaFoldDB" id="W4QE90"/>
<dbReference type="PANTHER" id="PTHR43649:SF32">
    <property type="entry name" value="SUGAR BINDING SECRETED PROTEIN"/>
    <property type="match status" value="1"/>
</dbReference>
<evidence type="ECO:0000256" key="1">
    <source>
        <dbReference type="SAM" id="MobiDB-lite"/>
    </source>
</evidence>
<evidence type="ECO:0000313" key="3">
    <source>
        <dbReference type="EMBL" id="GAE29973.1"/>
    </source>
</evidence>
<dbReference type="OrthoDB" id="9768630at2"/>
<dbReference type="STRING" id="1236971.JCM9152_1363"/>
<dbReference type="RefSeq" id="WP_035342121.1">
    <property type="nucleotide sequence ID" value="NZ_BAUU01000008.1"/>
</dbReference>
<dbReference type="Pfam" id="PF13416">
    <property type="entry name" value="SBP_bac_8"/>
    <property type="match status" value="1"/>
</dbReference>
<organism evidence="3 4">
    <name type="scientific">Halalkalibacter hemicellulosilyticusJCM 9152</name>
    <dbReference type="NCBI Taxonomy" id="1236971"/>
    <lineage>
        <taxon>Bacteria</taxon>
        <taxon>Bacillati</taxon>
        <taxon>Bacillota</taxon>
        <taxon>Bacilli</taxon>
        <taxon>Bacillales</taxon>
        <taxon>Bacillaceae</taxon>
        <taxon>Halalkalibacter</taxon>
    </lineage>
</organism>